<dbReference type="RefSeq" id="WP_162347232.1">
    <property type="nucleotide sequence ID" value="NZ_JAAEAA010000021.1"/>
</dbReference>
<proteinExistence type="predicted"/>
<protein>
    <submittedName>
        <fullName evidence="2">Uncharacterized protein</fullName>
    </submittedName>
</protein>
<feature type="compositionally biased region" description="Polar residues" evidence="1">
    <location>
        <begin position="103"/>
        <end position="116"/>
    </location>
</feature>
<organism evidence="2 3">
    <name type="scientific">Pontibacter fetidus</name>
    <dbReference type="NCBI Taxonomy" id="2700082"/>
    <lineage>
        <taxon>Bacteria</taxon>
        <taxon>Pseudomonadati</taxon>
        <taxon>Bacteroidota</taxon>
        <taxon>Cytophagia</taxon>
        <taxon>Cytophagales</taxon>
        <taxon>Hymenobacteraceae</taxon>
        <taxon>Pontibacter</taxon>
    </lineage>
</organism>
<comment type="caution">
    <text evidence="2">The sequence shown here is derived from an EMBL/GenBank/DDBJ whole genome shotgun (WGS) entry which is preliminary data.</text>
</comment>
<feature type="region of interest" description="Disordered" evidence="1">
    <location>
        <begin position="1"/>
        <end position="140"/>
    </location>
</feature>
<sequence length="140" mass="18145">MRHEQDFDDRHYRNRFNEERNRRPEDLQNAQNRWGEPDHAMQPPHNDRERFEQDRDRHNNYNPYQSWAPFEQRDNRHYQNNDRRPNYRNQESEWQRHNDHYGNYNQHANDRWNQPNEMHHPHHPRHASERFYREQRRRNW</sequence>
<feature type="compositionally biased region" description="Basic and acidic residues" evidence="1">
    <location>
        <begin position="35"/>
        <end position="59"/>
    </location>
</feature>
<dbReference type="AlphaFoldDB" id="A0A6B2HA70"/>
<evidence type="ECO:0000313" key="2">
    <source>
        <dbReference type="EMBL" id="NDK57170.1"/>
    </source>
</evidence>
<feature type="compositionally biased region" description="Basic and acidic residues" evidence="1">
    <location>
        <begin position="1"/>
        <end position="26"/>
    </location>
</feature>
<dbReference type="EMBL" id="JAAEAA010000021">
    <property type="protein sequence ID" value="NDK57170.1"/>
    <property type="molecule type" value="Genomic_DNA"/>
</dbReference>
<name>A0A6B2HA70_9BACT</name>
<evidence type="ECO:0000256" key="1">
    <source>
        <dbReference type="SAM" id="MobiDB-lite"/>
    </source>
</evidence>
<reference evidence="2 3" key="1">
    <citation type="submission" date="2020-01" db="EMBL/GenBank/DDBJ databases">
        <authorList>
            <person name="Kim M.K."/>
        </authorList>
    </citation>
    <scope>NUCLEOTIDE SEQUENCE [LARGE SCALE GENOMIC DNA]</scope>
    <source>
        <strain evidence="2 3">BT213</strain>
    </source>
</reference>
<evidence type="ECO:0000313" key="3">
    <source>
        <dbReference type="Proteomes" id="UP000478546"/>
    </source>
</evidence>
<accession>A0A6B2HA70</accession>
<feature type="compositionally biased region" description="Basic and acidic residues" evidence="1">
    <location>
        <begin position="71"/>
        <end position="100"/>
    </location>
</feature>
<keyword evidence="3" id="KW-1185">Reference proteome</keyword>
<gene>
    <name evidence="2" type="ORF">GWO68_14695</name>
</gene>
<dbReference type="Proteomes" id="UP000478546">
    <property type="component" value="Unassembled WGS sequence"/>
</dbReference>